<dbReference type="UniPathway" id="UPA00164"/>
<dbReference type="STRING" id="617002.SAMN05660653_00977"/>
<keyword evidence="7 8" id="KW-0320">Glycogen biosynthesis</keyword>
<dbReference type="Pfam" id="PF00534">
    <property type="entry name" value="Glycos_transf_1"/>
    <property type="match status" value="1"/>
</dbReference>
<dbReference type="Proteomes" id="UP000198771">
    <property type="component" value="Unassembled WGS sequence"/>
</dbReference>
<dbReference type="Gene3D" id="3.40.50.2000">
    <property type="entry name" value="Glycogen Phosphorylase B"/>
    <property type="match status" value="2"/>
</dbReference>
<name>A0A1G6BIZ3_9BACT</name>
<evidence type="ECO:0000256" key="6">
    <source>
        <dbReference type="ARBA" id="ARBA00022679"/>
    </source>
</evidence>
<comment type="catalytic activity">
    <reaction evidence="1 8">
        <text>[(1-&gt;4)-alpha-D-glucosyl](n) + ADP-alpha-D-glucose = [(1-&gt;4)-alpha-D-glucosyl](n+1) + ADP + H(+)</text>
        <dbReference type="Rhea" id="RHEA:18189"/>
        <dbReference type="Rhea" id="RHEA-COMP:9584"/>
        <dbReference type="Rhea" id="RHEA-COMP:9587"/>
        <dbReference type="ChEBI" id="CHEBI:15378"/>
        <dbReference type="ChEBI" id="CHEBI:15444"/>
        <dbReference type="ChEBI" id="CHEBI:57498"/>
        <dbReference type="ChEBI" id="CHEBI:456216"/>
        <dbReference type="EC" id="2.4.1.21"/>
    </reaction>
</comment>
<evidence type="ECO:0000256" key="3">
    <source>
        <dbReference type="ARBA" id="ARBA00004964"/>
    </source>
</evidence>
<evidence type="ECO:0000256" key="7">
    <source>
        <dbReference type="ARBA" id="ARBA00023056"/>
    </source>
</evidence>
<dbReference type="CDD" id="cd03791">
    <property type="entry name" value="GT5_Glycogen_synthase_DULL1-like"/>
    <property type="match status" value="1"/>
</dbReference>
<dbReference type="EC" id="2.4.1.21" evidence="8"/>
<feature type="binding site" evidence="8">
    <location>
        <position position="19"/>
    </location>
    <ligand>
        <name>ADP-alpha-D-glucose</name>
        <dbReference type="ChEBI" id="CHEBI:57498"/>
    </ligand>
</feature>
<dbReference type="HAMAP" id="MF_00484">
    <property type="entry name" value="Glycogen_synth"/>
    <property type="match status" value="1"/>
</dbReference>
<reference evidence="11 12" key="1">
    <citation type="submission" date="2016-10" db="EMBL/GenBank/DDBJ databases">
        <authorList>
            <person name="de Groot N.N."/>
        </authorList>
    </citation>
    <scope>NUCLEOTIDE SEQUENCE [LARGE SCALE GENOMIC DNA]</scope>
    <source>
        <strain evidence="11 12">ASO4-2</strain>
    </source>
</reference>
<evidence type="ECO:0000256" key="2">
    <source>
        <dbReference type="ARBA" id="ARBA00002764"/>
    </source>
</evidence>
<dbReference type="InterPro" id="IPR011835">
    <property type="entry name" value="GS/SS"/>
</dbReference>
<protein>
    <recommendedName>
        <fullName evidence="8">Glycogen synthase</fullName>
        <ecNumber evidence="8">2.4.1.21</ecNumber>
    </recommendedName>
    <alternativeName>
        <fullName evidence="8">Starch [bacterial glycogen] synthase</fullName>
    </alternativeName>
</protein>
<dbReference type="OrthoDB" id="9808590at2"/>
<keyword evidence="12" id="KW-1185">Reference proteome</keyword>
<accession>A0A1G6BIZ3</accession>
<keyword evidence="6 8" id="KW-0808">Transferase</keyword>
<dbReference type="GO" id="GO:0005978">
    <property type="term" value="P:glycogen biosynthetic process"/>
    <property type="evidence" value="ECO:0007669"/>
    <property type="project" value="UniProtKB-UniRule"/>
</dbReference>
<dbReference type="AlphaFoldDB" id="A0A1G6BIZ3"/>
<dbReference type="InterPro" id="IPR001296">
    <property type="entry name" value="Glyco_trans_1"/>
</dbReference>
<keyword evidence="5 8" id="KW-0328">Glycosyltransferase</keyword>
<dbReference type="EMBL" id="FMXO01000005">
    <property type="protein sequence ID" value="SDB20554.1"/>
    <property type="molecule type" value="Genomic_DNA"/>
</dbReference>
<dbReference type="PANTHER" id="PTHR45825:SF11">
    <property type="entry name" value="ALPHA AMYLASE DOMAIN-CONTAINING PROTEIN"/>
    <property type="match status" value="1"/>
</dbReference>
<evidence type="ECO:0000256" key="5">
    <source>
        <dbReference type="ARBA" id="ARBA00022676"/>
    </source>
</evidence>
<gene>
    <name evidence="8" type="primary">glgA</name>
    <name evidence="11" type="ORF">SAMN05660653_00977</name>
</gene>
<comment type="pathway">
    <text evidence="3 8">Glycan biosynthesis; glycogen biosynthesis.</text>
</comment>
<evidence type="ECO:0000313" key="11">
    <source>
        <dbReference type="EMBL" id="SDB20554.1"/>
    </source>
</evidence>
<dbReference type="GO" id="GO:0004373">
    <property type="term" value="F:alpha-1,4-glucan glucosyltransferase (UDP-glucose donor) activity"/>
    <property type="evidence" value="ECO:0007669"/>
    <property type="project" value="InterPro"/>
</dbReference>
<dbReference type="PANTHER" id="PTHR45825">
    <property type="entry name" value="GRANULE-BOUND STARCH SYNTHASE 1, CHLOROPLASTIC/AMYLOPLASTIC"/>
    <property type="match status" value="1"/>
</dbReference>
<evidence type="ECO:0000256" key="4">
    <source>
        <dbReference type="ARBA" id="ARBA00010281"/>
    </source>
</evidence>
<dbReference type="GO" id="GO:0009011">
    <property type="term" value="F:alpha-1,4-glucan glucosyltransferase (ADP-glucose donor) activity"/>
    <property type="evidence" value="ECO:0007669"/>
    <property type="project" value="UniProtKB-UniRule"/>
</dbReference>
<dbReference type="NCBIfam" id="TIGR02095">
    <property type="entry name" value="glgA"/>
    <property type="match status" value="1"/>
</dbReference>
<evidence type="ECO:0000259" key="10">
    <source>
        <dbReference type="Pfam" id="PF08323"/>
    </source>
</evidence>
<feature type="domain" description="Glycosyl transferase family 1" evidence="9">
    <location>
        <begin position="301"/>
        <end position="454"/>
    </location>
</feature>
<dbReference type="RefSeq" id="WP_092118000.1">
    <property type="nucleotide sequence ID" value="NZ_FMXO01000005.1"/>
</dbReference>
<organism evidence="11 12">
    <name type="scientific">Desulfonatronum thiosulfatophilum</name>
    <dbReference type="NCBI Taxonomy" id="617002"/>
    <lineage>
        <taxon>Bacteria</taxon>
        <taxon>Pseudomonadati</taxon>
        <taxon>Thermodesulfobacteriota</taxon>
        <taxon>Desulfovibrionia</taxon>
        <taxon>Desulfovibrionales</taxon>
        <taxon>Desulfonatronaceae</taxon>
        <taxon>Desulfonatronum</taxon>
    </lineage>
</organism>
<comment type="similarity">
    <text evidence="4 8">Belongs to the glycosyltransferase 1 family. Bacterial/plant glycogen synthase subfamily.</text>
</comment>
<sequence>MDNYPQVLFVTSEMYPFSKTGGLADVMGALPLALSRLGVNVGVITPFYGRLASSEFPLRLIYEDCPVGYPWPDTTADIFLADYHGLPVYFISRGEYFDRRFLYCTHKGDYFDNCERFIFFCRATMEWTRRLAHPPAVIHAHDWHAALVPAYLHFLRKVDPFWENTKSVMTVHNLAFQGRFAYRLFQHSGLPHTAWHSGGAEYFGDFNLLKSGISYADMVTTVSPTYAEEILTPEFGCGLEGILQYRASDLRGILNGADYEIWDPRQDRFLPCTYSPELLKGKLRCKESLFHELCLDPKMLTRPLLGFVGRLRRQKGIDMLLDILPELLRRDVSVVVLGEGNLQFEALLQDMMETYPGRFVARIGYTEDLAHRIQAGVDLFLMPSRYEPCGLTQMYSLRYGSLPVASAVGGLLDTIVSYPHPESTGFIFSPAESDAFLKCINQALDLWSKRQQWNAMQVRAMRTDFSWTSAAQKYIRAYSELGADLSKG</sequence>
<feature type="domain" description="Starch synthase catalytic" evidence="10">
    <location>
        <begin position="6"/>
        <end position="244"/>
    </location>
</feature>
<evidence type="ECO:0000259" key="9">
    <source>
        <dbReference type="Pfam" id="PF00534"/>
    </source>
</evidence>
<dbReference type="InterPro" id="IPR013534">
    <property type="entry name" value="Starch_synth_cat_dom"/>
</dbReference>
<proteinExistence type="inferred from homology"/>
<dbReference type="SUPFAM" id="SSF53756">
    <property type="entry name" value="UDP-Glycosyltransferase/glycogen phosphorylase"/>
    <property type="match status" value="1"/>
</dbReference>
<comment type="function">
    <text evidence="2 8">Synthesizes alpha-1,4-glucan chains using ADP-glucose.</text>
</comment>
<evidence type="ECO:0000256" key="8">
    <source>
        <dbReference type="HAMAP-Rule" id="MF_00484"/>
    </source>
</evidence>
<dbReference type="Pfam" id="PF08323">
    <property type="entry name" value="Glyco_transf_5"/>
    <property type="match status" value="1"/>
</dbReference>
<dbReference type="NCBIfam" id="NF001899">
    <property type="entry name" value="PRK00654.1-2"/>
    <property type="match status" value="1"/>
</dbReference>
<evidence type="ECO:0000256" key="1">
    <source>
        <dbReference type="ARBA" id="ARBA00001478"/>
    </source>
</evidence>
<evidence type="ECO:0000313" key="12">
    <source>
        <dbReference type="Proteomes" id="UP000198771"/>
    </source>
</evidence>